<accession>A0A2T3AWH3</accession>
<dbReference type="AlphaFoldDB" id="A0A2T3AWH3"/>
<proteinExistence type="predicted"/>
<dbReference type="GeneID" id="36573458"/>
<gene>
    <name evidence="1" type="ORF">M430DRAFT_263609</name>
</gene>
<dbReference type="RefSeq" id="XP_024719002.1">
    <property type="nucleotide sequence ID" value="XM_024865377.1"/>
</dbReference>
<evidence type="ECO:0000313" key="1">
    <source>
        <dbReference type="EMBL" id="PSS13011.1"/>
    </source>
</evidence>
<evidence type="ECO:0000313" key="2">
    <source>
        <dbReference type="Proteomes" id="UP000241818"/>
    </source>
</evidence>
<protein>
    <submittedName>
        <fullName evidence="1">Uncharacterized protein</fullName>
    </submittedName>
</protein>
<dbReference type="PROSITE" id="PS51257">
    <property type="entry name" value="PROKAR_LIPOPROTEIN"/>
    <property type="match status" value="1"/>
</dbReference>
<reference evidence="1 2" key="1">
    <citation type="journal article" date="2018" name="New Phytol.">
        <title>Comparative genomics and transcriptomics depict ericoid mycorrhizal fungi as versatile saprotrophs and plant mutualists.</title>
        <authorList>
            <person name="Martino E."/>
            <person name="Morin E."/>
            <person name="Grelet G.A."/>
            <person name="Kuo A."/>
            <person name="Kohler A."/>
            <person name="Daghino S."/>
            <person name="Barry K.W."/>
            <person name="Cichocki N."/>
            <person name="Clum A."/>
            <person name="Dockter R.B."/>
            <person name="Hainaut M."/>
            <person name="Kuo R.C."/>
            <person name="LaButti K."/>
            <person name="Lindahl B.D."/>
            <person name="Lindquist E.A."/>
            <person name="Lipzen A."/>
            <person name="Khouja H.R."/>
            <person name="Magnuson J."/>
            <person name="Murat C."/>
            <person name="Ohm R.A."/>
            <person name="Singer S.W."/>
            <person name="Spatafora J.W."/>
            <person name="Wang M."/>
            <person name="Veneault-Fourrey C."/>
            <person name="Henrissat B."/>
            <person name="Grigoriev I.V."/>
            <person name="Martin F.M."/>
            <person name="Perotto S."/>
        </authorList>
    </citation>
    <scope>NUCLEOTIDE SEQUENCE [LARGE SCALE GENOMIC DNA]</scope>
    <source>
        <strain evidence="1 2">ATCC 22711</strain>
    </source>
</reference>
<dbReference type="InParanoid" id="A0A2T3AWH3"/>
<organism evidence="1 2">
    <name type="scientific">Amorphotheca resinae ATCC 22711</name>
    <dbReference type="NCBI Taxonomy" id="857342"/>
    <lineage>
        <taxon>Eukaryota</taxon>
        <taxon>Fungi</taxon>
        <taxon>Dikarya</taxon>
        <taxon>Ascomycota</taxon>
        <taxon>Pezizomycotina</taxon>
        <taxon>Leotiomycetes</taxon>
        <taxon>Helotiales</taxon>
        <taxon>Amorphothecaceae</taxon>
        <taxon>Amorphotheca</taxon>
    </lineage>
</organism>
<dbReference type="EMBL" id="KZ679014">
    <property type="protein sequence ID" value="PSS13011.1"/>
    <property type="molecule type" value="Genomic_DNA"/>
</dbReference>
<keyword evidence="2" id="KW-1185">Reference proteome</keyword>
<name>A0A2T3AWH3_AMORE</name>
<sequence>MRREMSGLRLPKNLRLQCTVHVTVMYILLSCCIGHQPLTDPPYSTSSLGPDNGSDEMFEGSHDNTSHVSNARRGTARSCYATSCPRLQDKVCVSSNPSAAPTYLRSYLRLLKGPSCAAALRAIKHHIVETKFER</sequence>
<dbReference type="Proteomes" id="UP000241818">
    <property type="component" value="Unassembled WGS sequence"/>
</dbReference>